<dbReference type="Proteomes" id="UP001165186">
    <property type="component" value="Unassembled WGS sequence"/>
</dbReference>
<sequence length="347" mass="38741">MHFTKSSRSASVTSDFLLTAECRNIGGEWKRSFLQLDAVLGNADGSFEVEGRDFSKSAKDVFLKEEGGSTILHASLRKKDGAWEETSFNLDVIVANRNGILCVDKSMIQPPGELVTCDALEKLVGDCTETANDLKKQIHNQLEKEAKTASQSINTAFRSIQQMQEVLSDGGTYAYKQDFRPEAAHLGFLFSDATGQWSQLEDAMGTASQRIEDFQRTKLQSVSAEVEAAESKIAAEVDGTLLKQKEAKDHLASLSERISQHQKDEKCQRLREELASLPDELSGLEKRIHEKKCKMTEYSQVLSEAETSGVTAFQYSQTLAEGREILEEVLRVRKDFDLDNLDILLQF</sequence>
<evidence type="ECO:0000313" key="1">
    <source>
        <dbReference type="EMBL" id="GME23677.1"/>
    </source>
</evidence>
<protein>
    <submittedName>
        <fullName evidence="1">Glutamine-serine-proline rich protein</fullName>
    </submittedName>
</protein>
<proteinExistence type="predicted"/>
<organism evidence="1 2">
    <name type="scientific">Neofusicoccum parvum</name>
    <dbReference type="NCBI Taxonomy" id="310453"/>
    <lineage>
        <taxon>Eukaryota</taxon>
        <taxon>Fungi</taxon>
        <taxon>Dikarya</taxon>
        <taxon>Ascomycota</taxon>
        <taxon>Pezizomycotina</taxon>
        <taxon>Dothideomycetes</taxon>
        <taxon>Dothideomycetes incertae sedis</taxon>
        <taxon>Botryosphaeriales</taxon>
        <taxon>Botryosphaeriaceae</taxon>
        <taxon>Neofusicoccum</taxon>
    </lineage>
</organism>
<accession>A0ACB5RT09</accession>
<reference evidence="1" key="1">
    <citation type="submission" date="2024-09" db="EMBL/GenBank/DDBJ databases">
        <title>Draft Genome Sequences of Neofusicoccum parvum.</title>
        <authorList>
            <person name="Ashida A."/>
            <person name="Camagna M."/>
            <person name="Tanaka A."/>
            <person name="Takemoto D."/>
        </authorList>
    </citation>
    <scope>NUCLEOTIDE SEQUENCE</scope>
    <source>
        <strain evidence="1">PPO83</strain>
    </source>
</reference>
<name>A0ACB5RT09_9PEZI</name>
<gene>
    <name evidence="1" type="primary">g8220</name>
    <name evidence="1" type="ORF">NpPPO83_00008220</name>
</gene>
<comment type="caution">
    <text evidence="1">The sequence shown here is derived from an EMBL/GenBank/DDBJ whole genome shotgun (WGS) entry which is preliminary data.</text>
</comment>
<keyword evidence="2" id="KW-1185">Reference proteome</keyword>
<dbReference type="EMBL" id="BSXG01000008">
    <property type="protein sequence ID" value="GME23677.1"/>
    <property type="molecule type" value="Genomic_DNA"/>
</dbReference>
<evidence type="ECO:0000313" key="2">
    <source>
        <dbReference type="Proteomes" id="UP001165186"/>
    </source>
</evidence>